<dbReference type="CDD" id="cd01823">
    <property type="entry name" value="SEST_like"/>
    <property type="match status" value="1"/>
</dbReference>
<feature type="chain" id="PRO_5047279880" evidence="1">
    <location>
        <begin position="22"/>
        <end position="307"/>
    </location>
</feature>
<comment type="caution">
    <text evidence="3">The sequence shown here is derived from an EMBL/GenBank/DDBJ whole genome shotgun (WGS) entry which is preliminary data.</text>
</comment>
<accession>A0ABN2YJW2</accession>
<feature type="domain" description="SGNH hydrolase-type esterase" evidence="2">
    <location>
        <begin position="45"/>
        <end position="285"/>
    </location>
</feature>
<organism evidence="3 4">
    <name type="scientific">Nocardioides bigeumensis</name>
    <dbReference type="NCBI Taxonomy" id="433657"/>
    <lineage>
        <taxon>Bacteria</taxon>
        <taxon>Bacillati</taxon>
        <taxon>Actinomycetota</taxon>
        <taxon>Actinomycetes</taxon>
        <taxon>Propionibacteriales</taxon>
        <taxon>Nocardioidaceae</taxon>
        <taxon>Nocardioides</taxon>
    </lineage>
</organism>
<dbReference type="InterPro" id="IPR036514">
    <property type="entry name" value="SGNH_hydro_sf"/>
</dbReference>
<dbReference type="Gene3D" id="3.40.50.1110">
    <property type="entry name" value="SGNH hydrolase"/>
    <property type="match status" value="1"/>
</dbReference>
<dbReference type="PANTHER" id="PTHR37981:SF1">
    <property type="entry name" value="SGNH HYDROLASE-TYPE ESTERASE DOMAIN-CONTAINING PROTEIN"/>
    <property type="match status" value="1"/>
</dbReference>
<sequence>MRTRVMAVAAGVLLVAGGGWAVQRGGDTAAQTDEAVVAEPVDYVALGDSYTAGPLIPMQRDDAPGCFRSTLNYPALLADLLDVATYADASCSGARSEDVLGRQDLMFDNRARPQVRLLSEETDLVTIGLGGNDFGLFGSISGGCGGPAEGKQWLSKATPCRDRFGASKARDARRVRASLGKALDAVREAAPDADVYVVGYPRLLPDEGSCRAAGFTAGDAAWARRVAGLLNRSLRLAAEDAGATYVDLYPVSEGHDICAGKHAWVNGVRTQLGKAAAYHPFQAGMEGAAGAVYEAVTGEAAPVKRDG</sequence>
<evidence type="ECO:0000259" key="2">
    <source>
        <dbReference type="Pfam" id="PF13472"/>
    </source>
</evidence>
<dbReference type="InterPro" id="IPR037460">
    <property type="entry name" value="SEST-like"/>
</dbReference>
<evidence type="ECO:0000313" key="4">
    <source>
        <dbReference type="Proteomes" id="UP001500575"/>
    </source>
</evidence>
<dbReference type="InterPro" id="IPR013830">
    <property type="entry name" value="SGNH_hydro"/>
</dbReference>
<feature type="signal peptide" evidence="1">
    <location>
        <begin position="1"/>
        <end position="21"/>
    </location>
</feature>
<dbReference type="Pfam" id="PF13472">
    <property type="entry name" value="Lipase_GDSL_2"/>
    <property type="match status" value="1"/>
</dbReference>
<dbReference type="PANTHER" id="PTHR37981">
    <property type="entry name" value="LIPASE 2"/>
    <property type="match status" value="1"/>
</dbReference>
<gene>
    <name evidence="3" type="ORF">GCM10009843_28790</name>
</gene>
<name>A0ABN2YJW2_9ACTN</name>
<dbReference type="GO" id="GO:0016787">
    <property type="term" value="F:hydrolase activity"/>
    <property type="evidence" value="ECO:0007669"/>
    <property type="project" value="UniProtKB-KW"/>
</dbReference>
<proteinExistence type="predicted"/>
<reference evidence="3 4" key="1">
    <citation type="journal article" date="2019" name="Int. J. Syst. Evol. Microbiol.">
        <title>The Global Catalogue of Microorganisms (GCM) 10K type strain sequencing project: providing services to taxonomists for standard genome sequencing and annotation.</title>
        <authorList>
            <consortium name="The Broad Institute Genomics Platform"/>
            <consortium name="The Broad Institute Genome Sequencing Center for Infectious Disease"/>
            <person name="Wu L."/>
            <person name="Ma J."/>
        </authorList>
    </citation>
    <scope>NUCLEOTIDE SEQUENCE [LARGE SCALE GENOMIC DNA]</scope>
    <source>
        <strain evidence="3 4">JCM 16021</strain>
    </source>
</reference>
<dbReference type="EMBL" id="BAAAQQ010000013">
    <property type="protein sequence ID" value="GAA2128419.1"/>
    <property type="molecule type" value="Genomic_DNA"/>
</dbReference>
<dbReference type="SUPFAM" id="SSF52266">
    <property type="entry name" value="SGNH hydrolase"/>
    <property type="match status" value="1"/>
</dbReference>
<protein>
    <submittedName>
        <fullName evidence="3">SGNH/GDSL hydrolase family protein</fullName>
    </submittedName>
</protein>
<keyword evidence="1" id="KW-0732">Signal</keyword>
<evidence type="ECO:0000256" key="1">
    <source>
        <dbReference type="SAM" id="SignalP"/>
    </source>
</evidence>
<dbReference type="Proteomes" id="UP001500575">
    <property type="component" value="Unassembled WGS sequence"/>
</dbReference>
<evidence type="ECO:0000313" key="3">
    <source>
        <dbReference type="EMBL" id="GAA2128419.1"/>
    </source>
</evidence>
<dbReference type="RefSeq" id="WP_344304475.1">
    <property type="nucleotide sequence ID" value="NZ_BAAAQQ010000013.1"/>
</dbReference>
<keyword evidence="3" id="KW-0378">Hydrolase</keyword>
<keyword evidence="4" id="KW-1185">Reference proteome</keyword>